<dbReference type="Proteomes" id="UP001370590">
    <property type="component" value="Unassembled WGS sequence"/>
</dbReference>
<dbReference type="GO" id="GO:0005524">
    <property type="term" value="F:ATP binding"/>
    <property type="evidence" value="ECO:0007669"/>
    <property type="project" value="UniProtKB-KW"/>
</dbReference>
<evidence type="ECO:0000256" key="5">
    <source>
        <dbReference type="ARBA" id="ARBA00022741"/>
    </source>
</evidence>
<evidence type="ECO:0000256" key="7">
    <source>
        <dbReference type="ARBA" id="ARBA00022967"/>
    </source>
</evidence>
<dbReference type="PROSITE" id="PS50893">
    <property type="entry name" value="ABC_TRANSPORTER_2"/>
    <property type="match status" value="2"/>
</dbReference>
<dbReference type="SMART" id="SM00382">
    <property type="entry name" value="AAA"/>
    <property type="match status" value="2"/>
</dbReference>
<dbReference type="Pfam" id="PF00005">
    <property type="entry name" value="ABC_tran"/>
    <property type="match status" value="2"/>
</dbReference>
<dbReference type="Gene3D" id="3.40.50.300">
    <property type="entry name" value="P-loop containing nucleotide triphosphate hydrolases"/>
    <property type="match status" value="2"/>
</dbReference>
<evidence type="ECO:0000313" key="10">
    <source>
        <dbReference type="EMBL" id="MEJ6399718.1"/>
    </source>
</evidence>
<keyword evidence="3" id="KW-0813">Transport</keyword>
<dbReference type="CDD" id="cd03225">
    <property type="entry name" value="ABC_cobalt_CbiO_domain1"/>
    <property type="match status" value="2"/>
</dbReference>
<evidence type="ECO:0000256" key="8">
    <source>
        <dbReference type="ARBA" id="ARBA00023136"/>
    </source>
</evidence>
<comment type="similarity">
    <text evidence="2">Belongs to the ABC transporter superfamily.</text>
</comment>
<dbReference type="InterPro" id="IPR003439">
    <property type="entry name" value="ABC_transporter-like_ATP-bd"/>
</dbReference>
<keyword evidence="5" id="KW-0547">Nucleotide-binding</keyword>
<comment type="caution">
    <text evidence="10">The sequence shown here is derived from an EMBL/GenBank/DDBJ whole genome shotgun (WGS) entry which is preliminary data.</text>
</comment>
<evidence type="ECO:0000256" key="6">
    <source>
        <dbReference type="ARBA" id="ARBA00022840"/>
    </source>
</evidence>
<keyword evidence="11" id="KW-1185">Reference proteome</keyword>
<dbReference type="RefSeq" id="WP_339959561.1">
    <property type="nucleotide sequence ID" value="NZ_JAWMWH010000001.1"/>
</dbReference>
<evidence type="ECO:0000256" key="2">
    <source>
        <dbReference type="ARBA" id="ARBA00005417"/>
    </source>
</evidence>
<dbReference type="InterPro" id="IPR003593">
    <property type="entry name" value="AAA+_ATPase"/>
</dbReference>
<evidence type="ECO:0000256" key="1">
    <source>
        <dbReference type="ARBA" id="ARBA00004202"/>
    </source>
</evidence>
<evidence type="ECO:0000256" key="4">
    <source>
        <dbReference type="ARBA" id="ARBA00022475"/>
    </source>
</evidence>
<gene>
    <name evidence="10" type="ORF">R4146_00760</name>
</gene>
<evidence type="ECO:0000313" key="11">
    <source>
        <dbReference type="Proteomes" id="UP001370590"/>
    </source>
</evidence>
<keyword evidence="4" id="KW-1003">Cell membrane</keyword>
<feature type="domain" description="ABC transporter" evidence="9">
    <location>
        <begin position="260"/>
        <end position="476"/>
    </location>
</feature>
<dbReference type="PANTHER" id="PTHR43553:SF27">
    <property type="entry name" value="ENERGY-COUPLING FACTOR TRANSPORTER ATP-BINDING PROTEIN ECFA2"/>
    <property type="match status" value="1"/>
</dbReference>
<comment type="subcellular location">
    <subcellularLocation>
        <location evidence="1">Cell membrane</location>
        <topology evidence="1">Peripheral membrane protein</topology>
    </subcellularLocation>
</comment>
<protein>
    <submittedName>
        <fullName evidence="10">ABC transporter ATP-binding protein</fullName>
    </submittedName>
</protein>
<dbReference type="SUPFAM" id="SSF52540">
    <property type="entry name" value="P-loop containing nucleoside triphosphate hydrolases"/>
    <property type="match status" value="2"/>
</dbReference>
<reference evidence="10 11" key="1">
    <citation type="submission" date="2023-10" db="EMBL/GenBank/DDBJ databases">
        <title>Nicoliella lavandulae sp. nov. isolated from Lavandula angustifolia flowers.</title>
        <authorList>
            <person name="Alcantara C."/>
            <person name="Zuniga M."/>
            <person name="Landete J.M."/>
            <person name="Monedero V."/>
        </authorList>
    </citation>
    <scope>NUCLEOTIDE SEQUENCE [LARGE SCALE GENOMIC DNA]</scope>
    <source>
        <strain evidence="10 11">Es01</strain>
    </source>
</reference>
<dbReference type="EMBL" id="JAWMWH010000001">
    <property type="protein sequence ID" value="MEJ6399718.1"/>
    <property type="molecule type" value="Genomic_DNA"/>
</dbReference>
<keyword evidence="8" id="KW-0472">Membrane</keyword>
<proteinExistence type="inferred from homology"/>
<feature type="domain" description="ABC transporter" evidence="9">
    <location>
        <begin position="4"/>
        <end position="244"/>
    </location>
</feature>
<dbReference type="InterPro" id="IPR015856">
    <property type="entry name" value="ABC_transpr_CbiO/EcfA_su"/>
</dbReference>
<dbReference type="InterPro" id="IPR027417">
    <property type="entry name" value="P-loop_NTPase"/>
</dbReference>
<accession>A0ABU8SJU7</accession>
<name>A0ABU8SJU7_9LACO</name>
<evidence type="ECO:0000256" key="3">
    <source>
        <dbReference type="ARBA" id="ARBA00022448"/>
    </source>
</evidence>
<sequence>MTTVNVSHFTFTYAKSKQPVLADVNLTFPSGQISLIAGPSGTGKSTLLKSIAGLYPEFANGDYTGTISFDDQAINTIPATDMSGIVSMMFQNPNQQFTMTNVYDEIQFALENRRMDPAAIPARIDHAMEFVNITKLKHRSLNDLSGGEKQKVALAIIIAMDSKVILLDEPFASLDRQSRSDLLHQLTRLRDEKHKTIILVDHDLSGYEAVVDHFFYLHADQHQITELSHQDVAQLLTPFDNHELADVKLALPTADEQSVIDLDHLTLSQHDQALLAMDQFKIYPNRTTLITGENGIGKSTLFKALTRLFKYDGTILYQGKNIQKIRKKPYLSHVALVFQDAEMQFVDITVAEELQLSLKNAVHPHYSTDDVQAMLKELKIDGREQQVVYTLSEGQKKKLQILEMLIMGNDVLLMDEPFKGLDIESLTTVVKFLTQARQKFNQTIVIISHQLSGLETLFDYHIQFKDHRLTYQEGLL</sequence>
<evidence type="ECO:0000259" key="9">
    <source>
        <dbReference type="PROSITE" id="PS50893"/>
    </source>
</evidence>
<dbReference type="PANTHER" id="PTHR43553">
    <property type="entry name" value="HEAVY METAL TRANSPORTER"/>
    <property type="match status" value="1"/>
</dbReference>
<keyword evidence="6 10" id="KW-0067">ATP-binding</keyword>
<dbReference type="PROSITE" id="PS00211">
    <property type="entry name" value="ABC_TRANSPORTER_1"/>
    <property type="match status" value="1"/>
</dbReference>
<keyword evidence="7" id="KW-1278">Translocase</keyword>
<dbReference type="InterPro" id="IPR050095">
    <property type="entry name" value="ECF_ABC_transporter_ATP-bd"/>
</dbReference>
<organism evidence="10 11">
    <name type="scientific">Nicoliella lavandulae</name>
    <dbReference type="NCBI Taxonomy" id="3082954"/>
    <lineage>
        <taxon>Bacteria</taxon>
        <taxon>Bacillati</taxon>
        <taxon>Bacillota</taxon>
        <taxon>Bacilli</taxon>
        <taxon>Lactobacillales</taxon>
        <taxon>Lactobacillaceae</taxon>
        <taxon>Nicoliella</taxon>
    </lineage>
</organism>
<dbReference type="InterPro" id="IPR017871">
    <property type="entry name" value="ABC_transporter-like_CS"/>
</dbReference>